<feature type="region of interest" description="Disordered" evidence="2">
    <location>
        <begin position="145"/>
        <end position="249"/>
    </location>
</feature>
<dbReference type="RefSeq" id="WP_236089806.1">
    <property type="nucleotide sequence ID" value="NZ_JAKGSG010000036.1"/>
</dbReference>
<name>A0AA41UCF0_9MICO</name>
<organism evidence="3 4">
    <name type="scientific">Antribacter soli</name>
    <dbReference type="NCBI Taxonomy" id="2910976"/>
    <lineage>
        <taxon>Bacteria</taxon>
        <taxon>Bacillati</taxon>
        <taxon>Actinomycetota</taxon>
        <taxon>Actinomycetes</taxon>
        <taxon>Micrococcales</taxon>
        <taxon>Promicromonosporaceae</taxon>
        <taxon>Antribacter</taxon>
    </lineage>
</organism>
<protein>
    <recommendedName>
        <fullName evidence="5">Nucleotide exchange factor GrpE</fullName>
    </recommendedName>
</protein>
<evidence type="ECO:0000256" key="1">
    <source>
        <dbReference type="SAM" id="Coils"/>
    </source>
</evidence>
<accession>A0AA41UCF0</accession>
<evidence type="ECO:0000313" key="4">
    <source>
        <dbReference type="Proteomes" id="UP001165405"/>
    </source>
</evidence>
<evidence type="ECO:0000256" key="2">
    <source>
        <dbReference type="SAM" id="MobiDB-lite"/>
    </source>
</evidence>
<dbReference type="AlphaFoldDB" id="A0AA41UCF0"/>
<evidence type="ECO:0000313" key="3">
    <source>
        <dbReference type="EMBL" id="MCF4122009.1"/>
    </source>
</evidence>
<keyword evidence="1" id="KW-0175">Coiled coil</keyword>
<feature type="compositionally biased region" description="Basic and acidic residues" evidence="2">
    <location>
        <begin position="206"/>
        <end position="219"/>
    </location>
</feature>
<dbReference type="Proteomes" id="UP001165405">
    <property type="component" value="Unassembled WGS sequence"/>
</dbReference>
<comment type="caution">
    <text evidence="3">The sequence shown here is derived from an EMBL/GenBank/DDBJ whole genome shotgun (WGS) entry which is preliminary data.</text>
</comment>
<evidence type="ECO:0008006" key="5">
    <source>
        <dbReference type="Google" id="ProtNLM"/>
    </source>
</evidence>
<sequence>MPVHQSALLTDPKTRAVLREGQVLASDPSAKEATVRWSDGVEDVVTPGKNRVVVVATGGLRYLQWINGTTPAEAYAGDPVAAVVGAVLDMAGGEGTVHELTKRLMGVPEDELRDLLVNRRDELNGAGLAVTSKRVRLKTEVLEKAAEQPAGISSPEGLPAADAPSSNVEFEVDTGGQPDAALPTAPSEAETEPSKARSATDGVAEPVRDDGPDTDREPTPENAAEAATPGREPQPGATPTNVDKAAERPISPIRRLTEIAAIADLEARRPLAVSLAADRDPVMRFLAGALTDNVPAAVVKELAGKPLATIDQMSGVSAKVVATAASAVSSNDLAAMLLLVASTSEAPKGVTGRSRDALEYLVRQVAAELRSAAGRRHERALSLFVSRSAPLLSRVSAEALIELLGAFTSTTVRTHGEQVLAAIVQALQTSDRIDVSEKGLRELGKQAALMPLAESPARQALLGRLWLLKPAEAGLARWWSEVGADDVVAVTDGALLRALAEPTIAAHVAPKVRVAVDDAQTRRRLLTLLASPPEVAAMVDPERVGQAFARIASADKVFAAWRAVFTGAADRAAAESRITALSQERDTAARRLESALKEAAALQSNLERAHRQIDAMREADRASHGANERQLQIDAMRSVARIAALAVEEVGAGDPKRARDRITALVRRSGLETVGEIGAVVTYDPTLHDSIERGVEPGTEVSVRQPGYTWTHGGERVVLARATVETLHV</sequence>
<reference evidence="3" key="1">
    <citation type="submission" date="2022-01" db="EMBL/GenBank/DDBJ databases">
        <title>Antribacter sp. nov., isolated from Guizhou of China.</title>
        <authorList>
            <person name="Chengliang C."/>
            <person name="Ya Z."/>
        </authorList>
    </citation>
    <scope>NUCLEOTIDE SEQUENCE</scope>
    <source>
        <strain evidence="3">KLBMP 9083</strain>
    </source>
</reference>
<feature type="coiled-coil region" evidence="1">
    <location>
        <begin position="571"/>
        <end position="619"/>
    </location>
</feature>
<feature type="compositionally biased region" description="Low complexity" evidence="2">
    <location>
        <begin position="220"/>
        <end position="229"/>
    </location>
</feature>
<proteinExistence type="predicted"/>
<dbReference type="EMBL" id="JAKGSG010000036">
    <property type="protein sequence ID" value="MCF4122009.1"/>
    <property type="molecule type" value="Genomic_DNA"/>
</dbReference>
<keyword evidence="4" id="KW-1185">Reference proteome</keyword>
<gene>
    <name evidence="3" type="ORF">L1785_13580</name>
</gene>